<gene>
    <name evidence="2" type="ordered locus">EbC_36220</name>
</gene>
<protein>
    <submittedName>
        <fullName evidence="2">Uncharacterized protein</fullName>
    </submittedName>
</protein>
<accession>D8MWE6</accession>
<evidence type="ECO:0000313" key="2">
    <source>
        <dbReference type="EMBL" id="CAX61153.1"/>
    </source>
</evidence>
<evidence type="ECO:0000313" key="3">
    <source>
        <dbReference type="Proteomes" id="UP000008793"/>
    </source>
</evidence>
<dbReference type="KEGG" id="ebi:EbC_36220"/>
<name>D8MWE6_ERWBE</name>
<feature type="compositionally biased region" description="Basic and acidic residues" evidence="1">
    <location>
        <begin position="20"/>
        <end position="33"/>
    </location>
</feature>
<dbReference type="Proteomes" id="UP000008793">
    <property type="component" value="Chromosome"/>
</dbReference>
<dbReference type="STRING" id="634500.EbC_36220"/>
<keyword evidence="3" id="KW-1185">Reference proteome</keyword>
<sequence length="41" mass="4587">MQSPRVIAPSTFTSITVKNGENRAKETREKILPTKETIVSQ</sequence>
<proteinExistence type="predicted"/>
<feature type="region of interest" description="Disordered" evidence="1">
    <location>
        <begin position="20"/>
        <end position="41"/>
    </location>
</feature>
<organism evidence="3">
    <name type="scientific">Erwinia billingiae (strain Eb661)</name>
    <dbReference type="NCBI Taxonomy" id="634500"/>
    <lineage>
        <taxon>Bacteria</taxon>
        <taxon>Pseudomonadati</taxon>
        <taxon>Pseudomonadota</taxon>
        <taxon>Gammaproteobacteria</taxon>
        <taxon>Enterobacterales</taxon>
        <taxon>Erwiniaceae</taxon>
        <taxon>Erwinia</taxon>
    </lineage>
</organism>
<dbReference type="AlphaFoldDB" id="D8MWE6"/>
<dbReference type="HOGENOM" id="CLU_3269773_0_0_6"/>
<evidence type="ECO:0000256" key="1">
    <source>
        <dbReference type="SAM" id="MobiDB-lite"/>
    </source>
</evidence>
<reference evidence="2 3" key="1">
    <citation type="journal article" date="2010" name="BMC Genomics">
        <title>Genome comparison of the epiphytic bacteria Erwinia billingiae and E. tasmaniensis with the pear pathogen E. pyrifoliae.</title>
        <authorList>
            <person name="Kube M."/>
            <person name="Migdoll A.M."/>
            <person name="Gehring I."/>
            <person name="Heitmann K."/>
            <person name="Mayer Y."/>
            <person name="Kuhl H."/>
            <person name="Knaust F."/>
            <person name="Geider K."/>
            <person name="Reinhardt R."/>
        </authorList>
    </citation>
    <scope>NUCLEOTIDE SEQUENCE [LARGE SCALE GENOMIC DNA]</scope>
    <source>
        <strain evidence="2 3">Eb661</strain>
    </source>
</reference>
<dbReference type="EMBL" id="FP236843">
    <property type="protein sequence ID" value="CAX61153.1"/>
    <property type="molecule type" value="Genomic_DNA"/>
</dbReference>